<dbReference type="AlphaFoldDB" id="A0A5P6HBY7"/>
<evidence type="ECO:0000313" key="5">
    <source>
        <dbReference type="Proteomes" id="UP000222768"/>
    </source>
</evidence>
<evidence type="ECO:0000313" key="3">
    <source>
        <dbReference type="EMBL" id="MEC3938050.1"/>
    </source>
</evidence>
<keyword evidence="6" id="KW-1185">Reference proteome</keyword>
<accession>A0A5P6HBY7</accession>
<dbReference type="GeneID" id="30332228"/>
<gene>
    <name evidence="4" type="ORF">CRX53_10930</name>
    <name evidence="2" type="ORF">OEZ79_01850</name>
    <name evidence="3" type="ORF">VOF76_17955</name>
</gene>
<evidence type="ECO:0000313" key="6">
    <source>
        <dbReference type="Proteomes" id="UP001357437"/>
    </source>
</evidence>
<reference evidence="5" key="1">
    <citation type="submission" date="2017-09" db="EMBL/GenBank/DDBJ databases">
        <title>FDA dAtabase for Regulatory Grade micrObial Sequences (FDA-ARGOS): Supporting development and validation of Infectious Disease Dx tests.</title>
        <authorList>
            <person name="Minogue T."/>
            <person name="Wolcott M."/>
            <person name="Wasieloski L."/>
            <person name="Aguilar W."/>
            <person name="Moore D."/>
            <person name="Tallon L."/>
            <person name="Sadzewicz L."/>
            <person name="Ott S."/>
            <person name="Zhao X."/>
            <person name="Nagaraj S."/>
            <person name="Vavikolanu K."/>
            <person name="Aluvathingal J."/>
            <person name="Nadendla S."/>
            <person name="Sichtig H."/>
        </authorList>
    </citation>
    <scope>NUCLEOTIDE SEQUENCE [LARGE SCALE GENOMIC DNA]</scope>
    <source>
        <strain evidence="5">FDAARGOS_404</strain>
    </source>
</reference>
<dbReference type="EMBL" id="JAOURS010000001">
    <property type="protein sequence ID" value="MDC6636978.1"/>
    <property type="molecule type" value="Genomic_DNA"/>
</dbReference>
<comment type="caution">
    <text evidence="4">The sequence shown here is derived from an EMBL/GenBank/DDBJ whole genome shotgun (WGS) entry which is preliminary data.</text>
</comment>
<feature type="chain" id="PRO_5044623533" evidence="1">
    <location>
        <begin position="24"/>
        <end position="168"/>
    </location>
</feature>
<feature type="signal peptide" evidence="1">
    <location>
        <begin position="1"/>
        <end position="23"/>
    </location>
</feature>
<dbReference type="Proteomes" id="UP000222768">
    <property type="component" value="Unassembled WGS sequence"/>
</dbReference>
<proteinExistence type="predicted"/>
<reference evidence="3 6" key="4">
    <citation type="submission" date="2024-01" db="EMBL/GenBank/DDBJ databases">
        <title>Comparative Genomics of Leclercia adecarboxylata Strains Isolated from Several Sources.</title>
        <authorList>
            <person name="Yescas-Zazueta V."/>
            <person name="Balbuena-Alonso M.G."/>
            <person name="Valencia D."/>
            <person name="Mendez-Pfeiffer P.A."/>
            <person name="Ballesteros-Monrreal M.G."/>
            <person name="Rocha-Gracia R.D.C."/>
            <person name="Barrios-Villa E."/>
        </authorList>
    </citation>
    <scope>NUCLEOTIDE SEQUENCE [LARGE SCALE GENOMIC DNA]</scope>
    <source>
        <strain evidence="3 6">33MEM</strain>
    </source>
</reference>
<keyword evidence="1" id="KW-0732">Signal</keyword>
<dbReference type="EMBL" id="PDLK01000002">
    <property type="protein sequence ID" value="PHH04452.1"/>
    <property type="molecule type" value="Genomic_DNA"/>
</dbReference>
<dbReference type="EMBL" id="JAYMCU010000036">
    <property type="protein sequence ID" value="MEC3938050.1"/>
    <property type="molecule type" value="Genomic_DNA"/>
</dbReference>
<evidence type="ECO:0000256" key="1">
    <source>
        <dbReference type="SAM" id="SignalP"/>
    </source>
</evidence>
<organism evidence="4 5">
    <name type="scientific">Leclercia adecarboxylata</name>
    <dbReference type="NCBI Taxonomy" id="83655"/>
    <lineage>
        <taxon>Bacteria</taxon>
        <taxon>Pseudomonadati</taxon>
        <taxon>Pseudomonadota</taxon>
        <taxon>Gammaproteobacteria</taxon>
        <taxon>Enterobacterales</taxon>
        <taxon>Enterobacteriaceae</taxon>
        <taxon>Leclercia</taxon>
    </lineage>
</organism>
<protein>
    <submittedName>
        <fullName evidence="4">Uncharacterized protein</fullName>
    </submittedName>
</protein>
<evidence type="ECO:0000313" key="4">
    <source>
        <dbReference type="EMBL" id="PHH04452.1"/>
    </source>
</evidence>
<name>A0A5P6HBY7_9ENTR</name>
<dbReference type="Proteomes" id="UP001149314">
    <property type="component" value="Unassembled WGS sequence"/>
</dbReference>
<reference evidence="2" key="3">
    <citation type="journal article" date="2023" name="Genes Genomics">
        <title>Genomic insights of Leclercia adecarboxylata strains linked to an outbreak in public hospitals in Mexico.</title>
        <authorList>
            <person name="Barrios-Villa E."/>
            <person name="Pacheco-Flores B."/>
            <person name="Lozano-Zarain P."/>
            <person name="Del Campo-Ortega R."/>
            <person name="de Jesus Ascencio-Montiel I."/>
            <person name="Gonzalez-Leon M."/>
            <person name="Camorlinga-Ponce M."/>
            <person name="Gaytan Cervantes F.J."/>
            <person name="Gonzalez Torres C."/>
            <person name="Aguilar E."/>
            <person name="Gonzalez Ibarra J."/>
            <person name="Torres Lopez F.J."/>
            <person name="Rosas-Vargas H."/>
            <person name="Gonzalez-Bonilla C.R."/>
            <person name="Del Carmen Rocha-Gracia R."/>
        </authorList>
    </citation>
    <scope>NUCLEOTIDE SEQUENCE</scope>
    <source>
        <strain evidence="2">Lac40</strain>
    </source>
</reference>
<dbReference type="Proteomes" id="UP001357437">
    <property type="component" value="Unassembled WGS sequence"/>
</dbReference>
<evidence type="ECO:0000313" key="2">
    <source>
        <dbReference type="EMBL" id="MDC6636978.1"/>
    </source>
</evidence>
<sequence>MGKQWQLLVSLFVLIAVFSSAKANTTAMGLTLGKTTLQQFIKAYPTAQHEGRSKWSDGDIFSIPNNELGLEGAKNNAVIFNTAGRITAIMLELDKTRFDEVESMLEHKYVAVKKQISFAGDKYAKYQNENDLIELDAPYLAPVMKLTYSEQLFQEAWLKKSAEEFSRR</sequence>
<reference evidence="4" key="2">
    <citation type="submission" date="2017-09" db="EMBL/GenBank/DDBJ databases">
        <title>FDA dAtabase for Regulatory Grade micrObial Sequences (FDA-ARGOS): Supporting development and validation of Infectious Disease Dx tests.</title>
        <authorList>
            <person name="Minogue T."/>
            <person name="Wolcott M."/>
            <person name="Wasieloski L."/>
            <person name="Aguilar W."/>
            <person name="Moore D."/>
            <person name="Tallon L.J."/>
            <person name="Sadzewicz L."/>
            <person name="Ott S."/>
            <person name="Zhao X."/>
            <person name="Nagaraj S."/>
            <person name="Vavikolanu K."/>
            <person name="Aluvathingal J."/>
            <person name="Nadendla S."/>
            <person name="Sichtig H."/>
        </authorList>
    </citation>
    <scope>NUCLEOTIDE SEQUENCE</scope>
    <source>
        <strain evidence="4">FDAARGOS_404</strain>
    </source>
</reference>
<dbReference type="OrthoDB" id="6627108at2"/>
<dbReference type="RefSeq" id="WP_032611078.1">
    <property type="nucleotide sequence ID" value="NZ_CBCXZU010000019.1"/>
</dbReference>